<keyword evidence="2" id="KW-0328">Glycosyltransferase</keyword>
<comment type="similarity">
    <text evidence="1">Belongs to the UDP-glycosyltransferase family.</text>
</comment>
<dbReference type="Pfam" id="PF06722">
    <property type="entry name" value="EryCIII-like_C"/>
    <property type="match status" value="1"/>
</dbReference>
<dbReference type="FunFam" id="3.40.50.2000:FF:000072">
    <property type="entry name" value="Glycosyl transferase"/>
    <property type="match status" value="1"/>
</dbReference>
<dbReference type="GO" id="GO:0008194">
    <property type="term" value="F:UDP-glycosyltransferase activity"/>
    <property type="evidence" value="ECO:0007669"/>
    <property type="project" value="InterPro"/>
</dbReference>
<protein>
    <submittedName>
        <fullName evidence="5">Glucosyltransferase</fullName>
    </submittedName>
</protein>
<dbReference type="PANTHER" id="PTHR48043">
    <property type="entry name" value="EG:EG0003.4 PROTEIN-RELATED"/>
    <property type="match status" value="1"/>
</dbReference>
<evidence type="ECO:0000256" key="3">
    <source>
        <dbReference type="ARBA" id="ARBA00022679"/>
    </source>
</evidence>
<dbReference type="InterPro" id="IPR006326">
    <property type="entry name" value="UDPGT_MGT-like"/>
</dbReference>
<dbReference type="AlphaFoldDB" id="A0AAX2ZF04"/>
<dbReference type="RefSeq" id="WP_148557703.1">
    <property type="nucleotide sequence ID" value="NZ_CP081135.1"/>
</dbReference>
<dbReference type="SUPFAM" id="SSF53756">
    <property type="entry name" value="UDP-Glycosyltransferase/glycogen phosphorylase"/>
    <property type="match status" value="1"/>
</dbReference>
<dbReference type="NCBIfam" id="TIGR01426">
    <property type="entry name" value="MGT"/>
    <property type="match status" value="1"/>
</dbReference>
<dbReference type="InterPro" id="IPR010610">
    <property type="entry name" value="EryCIII-like_C"/>
</dbReference>
<dbReference type="Gene3D" id="3.40.50.2000">
    <property type="entry name" value="Glycogen Phosphorylase B"/>
    <property type="match status" value="2"/>
</dbReference>
<dbReference type="GO" id="GO:0016758">
    <property type="term" value="F:hexosyltransferase activity"/>
    <property type="evidence" value="ECO:0007669"/>
    <property type="project" value="InterPro"/>
</dbReference>
<feature type="domain" description="Erythromycin biosynthesis protein CIII-like C-terminal" evidence="4">
    <location>
        <begin position="247"/>
        <end position="368"/>
    </location>
</feature>
<reference evidence="5 6" key="1">
    <citation type="journal article" date="2023" name="Int. J. Syst. Evol. Microbiol.">
        <title>Terrisporobacter hibernicus sp. nov., isolated from bovine faeces in Northern Ireland.</title>
        <authorList>
            <person name="Mitchell M."/>
            <person name="Nguyen S.V."/>
            <person name="Connor M."/>
            <person name="Fairley D.J."/>
            <person name="Donoghue O."/>
            <person name="Marshall H."/>
            <person name="Koolman L."/>
            <person name="McMullan G."/>
            <person name="Schaffer K.E."/>
            <person name="McGrath J.W."/>
            <person name="Fanning S."/>
        </authorList>
    </citation>
    <scope>NUCLEOTIDE SEQUENCE [LARGE SCALE GENOMIC DNA]</scope>
    <source>
        <strain evidence="5 6">MCA3</strain>
    </source>
</reference>
<evidence type="ECO:0000256" key="2">
    <source>
        <dbReference type="ARBA" id="ARBA00022676"/>
    </source>
</evidence>
<keyword evidence="6" id="KW-1185">Reference proteome</keyword>
<evidence type="ECO:0000313" key="6">
    <source>
        <dbReference type="Proteomes" id="UP001198983"/>
    </source>
</evidence>
<dbReference type="EMBL" id="CP081135">
    <property type="protein sequence ID" value="UEL47889.1"/>
    <property type="molecule type" value="Genomic_DNA"/>
</dbReference>
<gene>
    <name evidence="5" type="ORF">JW646_00100</name>
</gene>
<dbReference type="InterPro" id="IPR002213">
    <property type="entry name" value="UDP_glucos_trans"/>
</dbReference>
<evidence type="ECO:0000259" key="4">
    <source>
        <dbReference type="Pfam" id="PF06722"/>
    </source>
</evidence>
<dbReference type="PANTHER" id="PTHR48043:SF145">
    <property type="entry name" value="FI06409P-RELATED"/>
    <property type="match status" value="1"/>
</dbReference>
<dbReference type="InterPro" id="IPR050271">
    <property type="entry name" value="UDP-glycosyltransferase"/>
</dbReference>
<evidence type="ECO:0000313" key="5">
    <source>
        <dbReference type="EMBL" id="UEL47889.1"/>
    </source>
</evidence>
<accession>A0AAX2ZF04</accession>
<organism evidence="5 6">
    <name type="scientific">Terrisporobacter hibernicus</name>
    <dbReference type="NCBI Taxonomy" id="2813371"/>
    <lineage>
        <taxon>Bacteria</taxon>
        <taxon>Bacillati</taxon>
        <taxon>Bacillota</taxon>
        <taxon>Clostridia</taxon>
        <taxon>Peptostreptococcales</taxon>
        <taxon>Peptostreptococcaceae</taxon>
        <taxon>Terrisporobacter</taxon>
    </lineage>
</organism>
<evidence type="ECO:0000256" key="1">
    <source>
        <dbReference type="ARBA" id="ARBA00009995"/>
    </source>
</evidence>
<dbReference type="KEGG" id="tem:JW646_00100"/>
<name>A0AAX2ZF04_9FIRM</name>
<keyword evidence="3" id="KW-0808">Transferase</keyword>
<sequence>MSKVVFFSIPAHGHTNPTIEVVRGLTSRGHEVWYYSFQEFREKIEGAGANYISCDDYLPNLRPEDEKKVGKDFSAMIEMIVDTTVALDEKVCKELKEINPDCIVSDSLCCWGKLFANKLGITYICSTTTFAFNQYTAPMMKQSFKEIMYMLLGMRKVNKKLELLRSHGYDVKNFVSIIQNDNETNTIVYTSKEFQPMVDTFSDKYYFVGPSVADVMVEKERNTRKKIYISLGTVNNKNINFYKNCIEAFKDNDIDVIMSVGNNTEISQLGNIPKNFKVENKFNQLEVLQEVNGFISHCGMNSVNESIYYGVPLILFPQQSEQKMVCRRVAELGAGFVLKNDKPQNIKEAVLEVINNTKYEENAQKLSKSFKNSGGSVKAVDAILGLIH</sequence>
<dbReference type="CDD" id="cd03784">
    <property type="entry name" value="GT1_Gtf-like"/>
    <property type="match status" value="1"/>
</dbReference>
<proteinExistence type="inferred from homology"/>
<dbReference type="Proteomes" id="UP001198983">
    <property type="component" value="Chromosome"/>
</dbReference>